<evidence type="ECO:0000256" key="4">
    <source>
        <dbReference type="ARBA" id="ARBA00022840"/>
    </source>
</evidence>
<evidence type="ECO:0000256" key="1">
    <source>
        <dbReference type="ARBA" id="ARBA00012838"/>
    </source>
</evidence>
<evidence type="ECO:0000256" key="6">
    <source>
        <dbReference type="ARBA" id="ARBA00023146"/>
    </source>
</evidence>
<keyword evidence="3 7" id="KW-0547">Nucleotide-binding</keyword>
<evidence type="ECO:0000313" key="9">
    <source>
        <dbReference type="EMBL" id="MBJ3809948.1"/>
    </source>
</evidence>
<comment type="similarity">
    <text evidence="7">Belongs to the class-I aminoacyl-tRNA synthetase family.</text>
</comment>
<dbReference type="InterPro" id="IPR033911">
    <property type="entry name" value="MetRS_core"/>
</dbReference>
<dbReference type="PANTHER" id="PTHR43326">
    <property type="entry name" value="METHIONYL-TRNA SYNTHETASE"/>
    <property type="match status" value="1"/>
</dbReference>
<dbReference type="GO" id="GO:0004825">
    <property type="term" value="F:methionine-tRNA ligase activity"/>
    <property type="evidence" value="ECO:0007669"/>
    <property type="project" value="UniProtKB-EC"/>
</dbReference>
<dbReference type="RefSeq" id="WP_190115243.1">
    <property type="nucleotide sequence ID" value="NZ_BMVR01000003.1"/>
</dbReference>
<feature type="domain" description="Methionyl/Leucyl tRNA synthetase" evidence="8">
    <location>
        <begin position="133"/>
        <end position="367"/>
    </location>
</feature>
<evidence type="ECO:0000259" key="8">
    <source>
        <dbReference type="Pfam" id="PF09334"/>
    </source>
</evidence>
<dbReference type="EC" id="6.1.1.10" evidence="1"/>
<evidence type="ECO:0000313" key="10">
    <source>
        <dbReference type="Proteomes" id="UP000634780"/>
    </source>
</evidence>
<proteinExistence type="inferred from homology"/>
<dbReference type="PRINTS" id="PR01041">
    <property type="entry name" value="TRNASYNTHMET"/>
</dbReference>
<dbReference type="InterPro" id="IPR014729">
    <property type="entry name" value="Rossmann-like_a/b/a_fold"/>
</dbReference>
<evidence type="ECO:0000256" key="7">
    <source>
        <dbReference type="RuleBase" id="RU363039"/>
    </source>
</evidence>
<organism evidence="9 10">
    <name type="scientific">Streptomyces flavofungini</name>
    <dbReference type="NCBI Taxonomy" id="68200"/>
    <lineage>
        <taxon>Bacteria</taxon>
        <taxon>Bacillati</taxon>
        <taxon>Actinomycetota</taxon>
        <taxon>Actinomycetes</taxon>
        <taxon>Kitasatosporales</taxon>
        <taxon>Streptomycetaceae</taxon>
        <taxon>Streptomyces</taxon>
    </lineage>
</organism>
<gene>
    <name evidence="9" type="ORF">JGB26_23000</name>
</gene>
<keyword evidence="5 7" id="KW-0648">Protein biosynthesis</keyword>
<dbReference type="InterPro" id="IPR009080">
    <property type="entry name" value="tRNAsynth_Ia_anticodon-bd"/>
</dbReference>
<sequence length="526" mass="57423">MTTPRTTYVTTTIPYVNSRPHLGFALELVQADVLARHRRHRGDKVRFLTGTDDNSLKNVLAAEAEGVPVQDLVDRNADAFAALRAPLALSFDDFIRTSRDPRHRVGVERLWRRCADSGDLYRRHYEGLYCVGCEQFYTPAELVGGRCAEHGTEPRPVAEENWFFRLSRYAGHLHELISSGRLRVEPAVRRNEVLALIESGLHDFSVSRSGTRARGWGIPVPDDPEQVVYVWWDALGNYVTSLGYGTDDPAYDQWWTGADRRSHLLGKGVVRFHAVYWPAMLLSAGLPLPTDILVHDYLTVDGSKISKSSGTTVDPAELVAEFGTDAVRWWLLREVPRVGDADFTRERLVARANADLAGGLGNLVNRVVTMVHRFRDGRVPGRGTVAEGAVADGAGGEGAGGEGAAAEGTERLVAVCRDVAGHVDDALADFDFRRATAAVWRVVQEADRCIDGTRPWELAKAERAGDRAAGERLDGVLAALVGACRTLADQLGPFLPESAAQVAAQCAATDGRLPTARPLFARVGAE</sequence>
<dbReference type="PANTHER" id="PTHR43326:SF1">
    <property type="entry name" value="METHIONINE--TRNA LIGASE, MITOCHONDRIAL"/>
    <property type="match status" value="1"/>
</dbReference>
<keyword evidence="6 7" id="KW-0030">Aminoacyl-tRNA synthetase</keyword>
<dbReference type="Gene3D" id="2.170.220.10">
    <property type="match status" value="1"/>
</dbReference>
<accession>A0ABS0X9S6</accession>
<dbReference type="InterPro" id="IPR015413">
    <property type="entry name" value="Methionyl/Leucyl_tRNA_Synth"/>
</dbReference>
<evidence type="ECO:0000256" key="2">
    <source>
        <dbReference type="ARBA" id="ARBA00022598"/>
    </source>
</evidence>
<dbReference type="EMBL" id="JAEKOZ010000014">
    <property type="protein sequence ID" value="MBJ3809948.1"/>
    <property type="molecule type" value="Genomic_DNA"/>
</dbReference>
<keyword evidence="10" id="KW-1185">Reference proteome</keyword>
<dbReference type="Pfam" id="PF09334">
    <property type="entry name" value="tRNA-synt_1g"/>
    <property type="match status" value="1"/>
</dbReference>
<evidence type="ECO:0000256" key="5">
    <source>
        <dbReference type="ARBA" id="ARBA00022917"/>
    </source>
</evidence>
<dbReference type="CDD" id="cd00814">
    <property type="entry name" value="MetRS_core"/>
    <property type="match status" value="1"/>
</dbReference>
<dbReference type="Proteomes" id="UP000634780">
    <property type="component" value="Unassembled WGS sequence"/>
</dbReference>
<dbReference type="InterPro" id="IPR023457">
    <property type="entry name" value="Met-tRNA_synth_2"/>
</dbReference>
<dbReference type="Gene3D" id="1.10.730.10">
    <property type="entry name" value="Isoleucyl-tRNA Synthetase, Domain 1"/>
    <property type="match status" value="1"/>
</dbReference>
<dbReference type="SUPFAM" id="SSF52374">
    <property type="entry name" value="Nucleotidylyl transferase"/>
    <property type="match status" value="1"/>
</dbReference>
<reference evidence="9 10" key="1">
    <citation type="submission" date="2020-12" db="EMBL/GenBank/DDBJ databases">
        <title>Streptomyces typhae sp. nov., a novel endophytic actinomycete isolated from the root of cattail pollen (Typha angustifolia L.).</title>
        <authorList>
            <person name="Peng C."/>
            <person name="Liu C."/>
        </authorList>
    </citation>
    <scope>NUCLEOTIDE SEQUENCE [LARGE SCALE GENOMIC DNA]</scope>
    <source>
        <strain evidence="9 10">JCM 4753</strain>
    </source>
</reference>
<keyword evidence="2 7" id="KW-0436">Ligase</keyword>
<name>A0ABS0X9S6_9ACTN</name>
<dbReference type="SUPFAM" id="SSF47323">
    <property type="entry name" value="Anticodon-binding domain of a subclass of class I aminoacyl-tRNA synthetases"/>
    <property type="match status" value="1"/>
</dbReference>
<keyword evidence="4 7" id="KW-0067">ATP-binding</keyword>
<evidence type="ECO:0000256" key="3">
    <source>
        <dbReference type="ARBA" id="ARBA00022741"/>
    </source>
</evidence>
<protein>
    <recommendedName>
        <fullName evidence="1">methionine--tRNA ligase</fullName>
        <ecNumber evidence="1">6.1.1.10</ecNumber>
    </recommendedName>
</protein>
<comment type="caution">
    <text evidence="9">The sequence shown here is derived from an EMBL/GenBank/DDBJ whole genome shotgun (WGS) entry which is preliminary data.</text>
</comment>
<dbReference type="Gene3D" id="3.40.50.620">
    <property type="entry name" value="HUPs"/>
    <property type="match status" value="1"/>
</dbReference>